<dbReference type="Pfam" id="PF25975">
    <property type="entry name" value="CzcB_C"/>
    <property type="match status" value="1"/>
</dbReference>
<name>A8GZH7_SHEPA</name>
<evidence type="ECO:0000256" key="3">
    <source>
        <dbReference type="SAM" id="SignalP"/>
    </source>
</evidence>
<sequence length="408" mass="43751">MNPSLLNKFSLVHLAVVAAVALMISASVNASPEHSHEDAHQVEQAAHSDKHSDAAHKDEHIDEHGHADSHDGGHKNEHEDEHGHDDSHNGGHKEGHNDVHEDEHGHAGSHNDGHNDEHGDEHADGHVDEHGDEHGHDEHEEGKIHISAEQIVASGIVTQQAQAGDIKQTLTVYGRTVVPEAASSEVRARFAGLITGVNFAVGDRVEAGQVVAEVESNSSLKRYVIKAPISGLVVGRSANTGEMAADNVLLRIMDDSKLWAQYQIFPGQLSKVAVGQAVTIGSEQRQTASSIKHLLNAPNGETYKLARAPLDNTSGQWAVGALLSGKLTLSQQAVDLVIDNRALQESEGQQVVFIRNGEGFEKRAVTLGRSDSEMSQVLSGLEAGEEYAVENSFLLKADLEKSSAAHVH</sequence>
<evidence type="ECO:0000259" key="4">
    <source>
        <dbReference type="Pfam" id="PF25973"/>
    </source>
</evidence>
<dbReference type="STRING" id="398579.Spea_0386"/>
<dbReference type="Gene3D" id="2.40.420.20">
    <property type="match status" value="1"/>
</dbReference>
<feature type="domain" description="CzcB-like barrel-sandwich hybrid" evidence="4">
    <location>
        <begin position="185"/>
        <end position="247"/>
    </location>
</feature>
<evidence type="ECO:0000256" key="2">
    <source>
        <dbReference type="SAM" id="MobiDB-lite"/>
    </source>
</evidence>
<feature type="signal peptide" evidence="3">
    <location>
        <begin position="1"/>
        <end position="30"/>
    </location>
</feature>
<organism evidence="6 7">
    <name type="scientific">Shewanella pealeana (strain ATCC 700345 / ANG-SQ1)</name>
    <dbReference type="NCBI Taxonomy" id="398579"/>
    <lineage>
        <taxon>Bacteria</taxon>
        <taxon>Pseudomonadati</taxon>
        <taxon>Pseudomonadota</taxon>
        <taxon>Gammaproteobacteria</taxon>
        <taxon>Alteromonadales</taxon>
        <taxon>Shewanellaceae</taxon>
        <taxon>Shewanella</taxon>
    </lineage>
</organism>
<dbReference type="RefSeq" id="WP_012153655.1">
    <property type="nucleotide sequence ID" value="NC_009901.1"/>
</dbReference>
<dbReference type="PANTHER" id="PTHR30097">
    <property type="entry name" value="CATION EFFLUX SYSTEM PROTEIN CUSB"/>
    <property type="match status" value="1"/>
</dbReference>
<dbReference type="eggNOG" id="COG0845">
    <property type="taxonomic scope" value="Bacteria"/>
</dbReference>
<dbReference type="AlphaFoldDB" id="A8GZH7"/>
<dbReference type="EMBL" id="CP000851">
    <property type="protein sequence ID" value="ABV85714.1"/>
    <property type="molecule type" value="Genomic_DNA"/>
</dbReference>
<protein>
    <submittedName>
        <fullName evidence="6">Uncharacterized protein</fullName>
    </submittedName>
</protein>
<proteinExistence type="predicted"/>
<evidence type="ECO:0000313" key="6">
    <source>
        <dbReference type="EMBL" id="ABV85714.1"/>
    </source>
</evidence>
<dbReference type="InterPro" id="IPR051909">
    <property type="entry name" value="MFP_Cation_Efflux"/>
</dbReference>
<dbReference type="PANTHER" id="PTHR30097:SF4">
    <property type="entry name" value="SLR6042 PROTEIN"/>
    <property type="match status" value="1"/>
</dbReference>
<reference evidence="6 7" key="1">
    <citation type="submission" date="2007-10" db="EMBL/GenBank/DDBJ databases">
        <title>Complete sequence of Shewanella pealeana ATCC 700345.</title>
        <authorList>
            <consortium name="US DOE Joint Genome Institute"/>
            <person name="Copeland A."/>
            <person name="Lucas S."/>
            <person name="Lapidus A."/>
            <person name="Barry K."/>
            <person name="Glavina del Rio T."/>
            <person name="Dalin E."/>
            <person name="Tice H."/>
            <person name="Pitluck S."/>
            <person name="Chertkov O."/>
            <person name="Brettin T."/>
            <person name="Bruce D."/>
            <person name="Detter J.C."/>
            <person name="Han C."/>
            <person name="Schmutz J."/>
            <person name="Larimer F."/>
            <person name="Land M."/>
            <person name="Hauser L."/>
            <person name="Kyrpides N."/>
            <person name="Kim E."/>
            <person name="Zhao J.-S.Z."/>
            <person name="Manno D."/>
            <person name="Hawari J."/>
            <person name="Richardson P."/>
        </authorList>
    </citation>
    <scope>NUCLEOTIDE SEQUENCE [LARGE SCALE GENOMIC DNA]</scope>
    <source>
        <strain evidence="7">ATCC 700345 / ANG-SQ1</strain>
    </source>
</reference>
<dbReference type="InterPro" id="IPR058649">
    <property type="entry name" value="CzcB_C"/>
</dbReference>
<feature type="chain" id="PRO_5002720084" evidence="3">
    <location>
        <begin position="31"/>
        <end position="408"/>
    </location>
</feature>
<keyword evidence="3" id="KW-0732">Signal</keyword>
<keyword evidence="7" id="KW-1185">Reference proteome</keyword>
<dbReference type="GO" id="GO:0060003">
    <property type="term" value="P:copper ion export"/>
    <property type="evidence" value="ECO:0007669"/>
    <property type="project" value="TreeGrafter"/>
</dbReference>
<dbReference type="InterPro" id="IPR058647">
    <property type="entry name" value="BSH_CzcB-like"/>
</dbReference>
<accession>A8GZH7</accession>
<dbReference type="HOGENOM" id="CLU_018816_13_0_6"/>
<feature type="compositionally biased region" description="Basic and acidic residues" evidence="2">
    <location>
        <begin position="33"/>
        <end position="140"/>
    </location>
</feature>
<dbReference type="SUPFAM" id="SSF51230">
    <property type="entry name" value="Single hybrid motif"/>
    <property type="match status" value="1"/>
</dbReference>
<keyword evidence="1" id="KW-0813">Transport</keyword>
<dbReference type="GO" id="GO:0046914">
    <property type="term" value="F:transition metal ion binding"/>
    <property type="evidence" value="ECO:0007669"/>
    <property type="project" value="TreeGrafter"/>
</dbReference>
<dbReference type="OrthoDB" id="9768185at2"/>
<gene>
    <name evidence="6" type="ordered locus">Spea_0386</name>
</gene>
<feature type="region of interest" description="Disordered" evidence="2">
    <location>
        <begin position="32"/>
        <end position="140"/>
    </location>
</feature>
<evidence type="ECO:0000313" key="7">
    <source>
        <dbReference type="Proteomes" id="UP000002608"/>
    </source>
</evidence>
<dbReference type="GO" id="GO:0015679">
    <property type="term" value="P:plasma membrane copper ion transport"/>
    <property type="evidence" value="ECO:0007669"/>
    <property type="project" value="TreeGrafter"/>
</dbReference>
<dbReference type="GO" id="GO:0030288">
    <property type="term" value="C:outer membrane-bounded periplasmic space"/>
    <property type="evidence" value="ECO:0007669"/>
    <property type="project" value="TreeGrafter"/>
</dbReference>
<dbReference type="InterPro" id="IPR011053">
    <property type="entry name" value="Single_hybrid_motif"/>
</dbReference>
<dbReference type="KEGG" id="spl:Spea_0386"/>
<dbReference type="Proteomes" id="UP000002608">
    <property type="component" value="Chromosome"/>
</dbReference>
<dbReference type="Gene3D" id="2.40.50.100">
    <property type="match status" value="1"/>
</dbReference>
<dbReference type="Pfam" id="PF25973">
    <property type="entry name" value="BSH_CzcB"/>
    <property type="match status" value="1"/>
</dbReference>
<evidence type="ECO:0000256" key="1">
    <source>
        <dbReference type="ARBA" id="ARBA00022448"/>
    </source>
</evidence>
<evidence type="ECO:0000259" key="5">
    <source>
        <dbReference type="Pfam" id="PF25975"/>
    </source>
</evidence>
<feature type="domain" description="CzcB-like C-terminal circularly permuted SH3-like" evidence="5">
    <location>
        <begin position="337"/>
        <end position="396"/>
    </location>
</feature>